<feature type="domain" description="Acyl-CoA dehydrogenase/oxidase N-terminal" evidence="7">
    <location>
        <begin position="4"/>
        <end position="88"/>
    </location>
</feature>
<sequence length="377" mass="40305">MTATPEQTLFASTTETFLEKQASLTHVRGLHASEVSFQPEWWQRAAELGWTSLLVPEELGGGSVSGNGVADLALVAEKAGRTVAPGPLHPVSVVASGLVEAPDGHEDAIEALVSGELVASWAVYEPGGPFAPLAAGVTTATRTGAGYRIDGVKDRVEAGADSGAVLVVAASEDGLRQFLVRTDAPGVTVTPQASVDMVKRYARIEFTGVEVDETAAVGTAEQTPGIIERQRQIALVLQCAELVGVLDAVLAMTTAWLFDRHSFGRPLASYQALKHRVADMKMWFEACRATTAGAVEAVAHRSREADKLVSVAKAYVAERTPIMLQDCVQLHGGIGVTWEHDLHLYLRRAILYRAMYGSPEEHHRAVYALSRKSEATA</sequence>
<evidence type="ECO:0000256" key="5">
    <source>
        <dbReference type="ARBA" id="ARBA00023002"/>
    </source>
</evidence>
<dbReference type="SUPFAM" id="SSF56645">
    <property type="entry name" value="Acyl-CoA dehydrogenase NM domain-like"/>
    <property type="match status" value="1"/>
</dbReference>
<keyword evidence="3" id="KW-0285">Flavoprotein</keyword>
<dbReference type="eggNOG" id="COG1960">
    <property type="taxonomic scope" value="Bacteria"/>
</dbReference>
<dbReference type="AlphaFoldDB" id="I4BIK4"/>
<evidence type="ECO:0000259" key="7">
    <source>
        <dbReference type="Pfam" id="PF02771"/>
    </source>
</evidence>
<dbReference type="Gene3D" id="2.40.110.10">
    <property type="entry name" value="Butyryl-CoA Dehydrogenase, subunit A, domain 2"/>
    <property type="match status" value="1"/>
</dbReference>
<dbReference type="HOGENOM" id="CLU_018204_5_2_11"/>
<dbReference type="InterPro" id="IPR009100">
    <property type="entry name" value="AcylCoA_DH/oxidase_NM_dom_sf"/>
</dbReference>
<dbReference type="GO" id="GO:0050660">
    <property type="term" value="F:flavin adenine dinucleotide binding"/>
    <property type="evidence" value="ECO:0007669"/>
    <property type="project" value="InterPro"/>
</dbReference>
<dbReference type="RefSeq" id="WP_014815591.1">
    <property type="nucleotide sequence ID" value="NC_018027.1"/>
</dbReference>
<proteinExistence type="inferred from homology"/>
<dbReference type="Pfam" id="PF02771">
    <property type="entry name" value="Acyl-CoA_dh_N"/>
    <property type="match status" value="1"/>
</dbReference>
<dbReference type="InterPro" id="IPR009075">
    <property type="entry name" value="AcylCo_DH/oxidase_C"/>
</dbReference>
<dbReference type="KEGG" id="mcb:Mycch_2336"/>
<evidence type="ECO:0000313" key="9">
    <source>
        <dbReference type="Proteomes" id="UP000006057"/>
    </source>
</evidence>
<feature type="domain" description="Acyl-CoA dehydrogenase/oxidase C-terminal" evidence="6">
    <location>
        <begin position="238"/>
        <end position="362"/>
    </location>
</feature>
<dbReference type="PANTHER" id="PTHR43884">
    <property type="entry name" value="ACYL-COA DEHYDROGENASE"/>
    <property type="match status" value="1"/>
</dbReference>
<dbReference type="Pfam" id="PF00441">
    <property type="entry name" value="Acyl-CoA_dh_1"/>
    <property type="match status" value="1"/>
</dbReference>
<comment type="cofactor">
    <cofactor evidence="1">
        <name>FAD</name>
        <dbReference type="ChEBI" id="CHEBI:57692"/>
    </cofactor>
</comment>
<dbReference type="InterPro" id="IPR046373">
    <property type="entry name" value="Acyl-CoA_Oxase/DH_mid-dom_sf"/>
</dbReference>
<dbReference type="GO" id="GO:0003995">
    <property type="term" value="F:acyl-CoA dehydrogenase activity"/>
    <property type="evidence" value="ECO:0007669"/>
    <property type="project" value="TreeGrafter"/>
</dbReference>
<reference evidence="8 9" key="1">
    <citation type="submission" date="2012-06" db="EMBL/GenBank/DDBJ databases">
        <title>Complete sequence of chromosome of Mycobacterium chubuense NBB4.</title>
        <authorList>
            <consortium name="US DOE Joint Genome Institute"/>
            <person name="Lucas S."/>
            <person name="Han J."/>
            <person name="Lapidus A."/>
            <person name="Cheng J.-F."/>
            <person name="Goodwin L."/>
            <person name="Pitluck S."/>
            <person name="Peters L."/>
            <person name="Mikhailova N."/>
            <person name="Teshima H."/>
            <person name="Detter J.C."/>
            <person name="Han C."/>
            <person name="Tapia R."/>
            <person name="Land M."/>
            <person name="Hauser L."/>
            <person name="Kyrpides N."/>
            <person name="Ivanova N."/>
            <person name="Pagani I."/>
            <person name="Mattes T."/>
            <person name="Holmes A."/>
            <person name="Rutledge P."/>
            <person name="Paulsen I."/>
            <person name="Coleman N."/>
            <person name="Woyke T."/>
        </authorList>
    </citation>
    <scope>NUCLEOTIDE SEQUENCE [LARGE SCALE GENOMIC DNA]</scope>
    <source>
        <strain evidence="8 9">NBB4</strain>
    </source>
</reference>
<evidence type="ECO:0000259" key="6">
    <source>
        <dbReference type="Pfam" id="PF00441"/>
    </source>
</evidence>
<dbReference type="InterPro" id="IPR013786">
    <property type="entry name" value="AcylCoA_DH/ox_N"/>
</dbReference>
<evidence type="ECO:0000256" key="1">
    <source>
        <dbReference type="ARBA" id="ARBA00001974"/>
    </source>
</evidence>
<accession>I4BIK4</accession>
<keyword evidence="5" id="KW-0560">Oxidoreductase</keyword>
<name>I4BIK4_MYCCN</name>
<protein>
    <submittedName>
        <fullName evidence="8">Acyl-CoA dehydrogenase</fullName>
    </submittedName>
</protein>
<dbReference type="PATRIC" id="fig|710421.3.peg.2333"/>
<evidence type="ECO:0000256" key="2">
    <source>
        <dbReference type="ARBA" id="ARBA00009347"/>
    </source>
</evidence>
<dbReference type="CDD" id="cd00567">
    <property type="entry name" value="ACAD"/>
    <property type="match status" value="1"/>
</dbReference>
<dbReference type="InterPro" id="IPR036250">
    <property type="entry name" value="AcylCo_DH-like_C"/>
</dbReference>
<dbReference type="STRING" id="710421.Mycch_2336"/>
<dbReference type="Gene3D" id="1.10.540.10">
    <property type="entry name" value="Acyl-CoA dehydrogenase/oxidase, N-terminal domain"/>
    <property type="match status" value="1"/>
</dbReference>
<dbReference type="Proteomes" id="UP000006057">
    <property type="component" value="Chromosome"/>
</dbReference>
<dbReference type="EMBL" id="CP003053">
    <property type="protein sequence ID" value="AFM17111.1"/>
    <property type="molecule type" value="Genomic_DNA"/>
</dbReference>
<evidence type="ECO:0000313" key="8">
    <source>
        <dbReference type="EMBL" id="AFM17111.1"/>
    </source>
</evidence>
<keyword evidence="9" id="KW-1185">Reference proteome</keyword>
<evidence type="ECO:0000256" key="3">
    <source>
        <dbReference type="ARBA" id="ARBA00022630"/>
    </source>
</evidence>
<dbReference type="PANTHER" id="PTHR43884:SF20">
    <property type="entry name" value="ACYL-COA DEHYDROGENASE FADE28"/>
    <property type="match status" value="1"/>
</dbReference>
<dbReference type="Gene3D" id="1.20.140.10">
    <property type="entry name" value="Butyryl-CoA Dehydrogenase, subunit A, domain 3"/>
    <property type="match status" value="1"/>
</dbReference>
<dbReference type="SUPFAM" id="SSF47203">
    <property type="entry name" value="Acyl-CoA dehydrogenase C-terminal domain-like"/>
    <property type="match status" value="1"/>
</dbReference>
<keyword evidence="4" id="KW-0274">FAD</keyword>
<comment type="similarity">
    <text evidence="2">Belongs to the acyl-CoA dehydrogenase family.</text>
</comment>
<gene>
    <name evidence="8" type="ordered locus">Mycch_2336</name>
</gene>
<dbReference type="OrthoDB" id="8677713at2"/>
<organism evidence="8 9">
    <name type="scientific">Mycolicibacterium chubuense (strain NBB4)</name>
    <name type="common">Mycobacterium chubuense</name>
    <dbReference type="NCBI Taxonomy" id="710421"/>
    <lineage>
        <taxon>Bacteria</taxon>
        <taxon>Bacillati</taxon>
        <taxon>Actinomycetota</taxon>
        <taxon>Actinomycetes</taxon>
        <taxon>Mycobacteriales</taxon>
        <taxon>Mycobacteriaceae</taxon>
        <taxon>Mycolicibacterium</taxon>
    </lineage>
</organism>
<dbReference type="InterPro" id="IPR037069">
    <property type="entry name" value="AcylCoA_DH/ox_N_sf"/>
</dbReference>
<evidence type="ECO:0000256" key="4">
    <source>
        <dbReference type="ARBA" id="ARBA00022827"/>
    </source>
</evidence>